<dbReference type="AlphaFoldDB" id="A0A1H2J9Y9"/>
<accession>A0A1H2J9Y9</accession>
<protein>
    <submittedName>
        <fullName evidence="1">Uncharacterized protein</fullName>
    </submittedName>
</protein>
<organism evidence="1 2">
    <name type="scientific">Gordonia westfalica</name>
    <dbReference type="NCBI Taxonomy" id="158898"/>
    <lineage>
        <taxon>Bacteria</taxon>
        <taxon>Bacillati</taxon>
        <taxon>Actinomycetota</taxon>
        <taxon>Actinomycetes</taxon>
        <taxon>Mycobacteriales</taxon>
        <taxon>Gordoniaceae</taxon>
        <taxon>Gordonia</taxon>
    </lineage>
</organism>
<evidence type="ECO:0000313" key="1">
    <source>
        <dbReference type="EMBL" id="SDU53237.1"/>
    </source>
</evidence>
<reference evidence="1 2" key="1">
    <citation type="submission" date="2016-10" db="EMBL/GenBank/DDBJ databases">
        <authorList>
            <person name="de Groot N.N."/>
        </authorList>
    </citation>
    <scope>NUCLEOTIDE SEQUENCE [LARGE SCALE GENOMIC DNA]</scope>
    <source>
        <strain evidence="1 2">DSM 44215</strain>
    </source>
</reference>
<dbReference type="EMBL" id="FNLM01000034">
    <property type="protein sequence ID" value="SDU53237.1"/>
    <property type="molecule type" value="Genomic_DNA"/>
</dbReference>
<proteinExistence type="predicted"/>
<name>A0A1H2J9Y9_9ACTN</name>
<dbReference type="Proteomes" id="UP000183180">
    <property type="component" value="Unassembled WGS sequence"/>
</dbReference>
<gene>
    <name evidence="1" type="ORF">SAMN04488548_1341899</name>
</gene>
<sequence>MTEPTGLVPSRLREVFGAFPPGVDWVALDDGSMS</sequence>
<evidence type="ECO:0000313" key="2">
    <source>
        <dbReference type="Proteomes" id="UP000183180"/>
    </source>
</evidence>